<keyword evidence="2" id="KW-1185">Reference proteome</keyword>
<dbReference type="EMBL" id="CP019791">
    <property type="protein sequence ID" value="AQT67936.1"/>
    <property type="molecule type" value="Genomic_DNA"/>
</dbReference>
<evidence type="ECO:0000313" key="2">
    <source>
        <dbReference type="Proteomes" id="UP000189674"/>
    </source>
</evidence>
<dbReference type="Proteomes" id="UP000189674">
    <property type="component" value="Chromosome"/>
</dbReference>
<accession>A0A1U9NK93</accession>
<name>A0A1U9NK93_9BACT</name>
<gene>
    <name evidence="1" type="ORF">STSP2_01088</name>
</gene>
<reference evidence="2" key="1">
    <citation type="submission" date="2017-02" db="EMBL/GenBank/DDBJ databases">
        <title>Comparative genomics and description of representatives of a novel lineage of planctomycetes thriving in anoxic sediments.</title>
        <authorList>
            <person name="Spring S."/>
            <person name="Bunk B."/>
            <person name="Sproer C."/>
        </authorList>
    </citation>
    <scope>NUCLEOTIDE SEQUENCE [LARGE SCALE GENOMIC DNA]</scope>
    <source>
        <strain evidence="2">ST-NAGAB-D1</strain>
    </source>
</reference>
<protein>
    <submittedName>
        <fullName evidence="1">Uncharacterized protein</fullName>
    </submittedName>
</protein>
<dbReference type="STRING" id="1936003.STSP2_01088"/>
<dbReference type="AlphaFoldDB" id="A0A1U9NK93"/>
<sequence>MFAKESNFPISKEIFAGTKFFFAFFANLPVCRVRNKCEINFERWRMSDSLEQNLEQNAQGPKKVRGDAGEVEQHGLTDQIAVDRYLASKKAARSKGLGIQMSKMVPPGA</sequence>
<dbReference type="KEGG" id="alus:STSP2_01088"/>
<proteinExistence type="predicted"/>
<organism evidence="1 2">
    <name type="scientific">Anaerohalosphaera lusitana</name>
    <dbReference type="NCBI Taxonomy" id="1936003"/>
    <lineage>
        <taxon>Bacteria</taxon>
        <taxon>Pseudomonadati</taxon>
        <taxon>Planctomycetota</taxon>
        <taxon>Phycisphaerae</taxon>
        <taxon>Sedimentisphaerales</taxon>
        <taxon>Anaerohalosphaeraceae</taxon>
        <taxon>Anaerohalosphaera</taxon>
    </lineage>
</organism>
<evidence type="ECO:0000313" key="1">
    <source>
        <dbReference type="EMBL" id="AQT67936.1"/>
    </source>
</evidence>